<keyword evidence="2" id="KW-0489">Methyltransferase</keyword>
<reference evidence="2" key="1">
    <citation type="submission" date="2013-12" db="EMBL/GenBank/DDBJ databases">
        <authorList>
            <person name="Rivas A."/>
            <person name="Lemos M."/>
            <person name="Osorio C."/>
        </authorList>
    </citation>
    <scope>NUCLEOTIDE SEQUENCE</scope>
    <source>
        <strain evidence="2">501H</strain>
    </source>
</reference>
<proteinExistence type="predicted"/>
<keyword evidence="2" id="KW-0808">Transferase</keyword>
<keyword evidence="1" id="KW-0472">Membrane</keyword>
<feature type="transmembrane region" description="Helical" evidence="1">
    <location>
        <begin position="20"/>
        <end position="45"/>
    </location>
</feature>
<accession>W8QDD0</accession>
<dbReference type="AlphaFoldDB" id="W8QDD0"/>
<reference evidence="2" key="2">
    <citation type="journal article" date="2014" name="FEMS Microbiol. Lett.">
        <title>Evidence for horizontal gene transfer, gene duplication and genetic variation as driving forces of the diversity of haemolytic phenotypes in Photobacterium damselae subsp. damselae.</title>
        <authorList>
            <person name="Rivas A.J."/>
            <person name="Labella A.M."/>
            <person name="Borrego J.J."/>
            <person name="Lemos M.L."/>
            <person name="Osorio C.R."/>
        </authorList>
    </citation>
    <scope>NUCLEOTIDE SEQUENCE</scope>
    <source>
        <strain evidence="2">501H</strain>
    </source>
</reference>
<name>W8QDD0_PHODD</name>
<evidence type="ECO:0000313" key="2">
    <source>
        <dbReference type="EMBL" id="AHL64210.1"/>
    </source>
</evidence>
<sequence length="165" mass="18965">MLYFKSFYRVESNVDSNFNWDAISAISTAFAALVALGLGVIPPFLSQFKERKLATKRTYARLKTVQLIVKKYRYYNTQEIIQDGYIQYQYDTNNVKSMTININLYEEANQLNELSENLGSGAKSKVKRAIDLLVGISSGFPFHKEDWDSLEALIKQSIEELEQQL</sequence>
<organism evidence="2">
    <name type="scientific">Photobacterium damselae subsp. damselae</name>
    <name type="common">Listonella damsela</name>
    <dbReference type="NCBI Taxonomy" id="85581"/>
    <lineage>
        <taxon>Bacteria</taxon>
        <taxon>Pseudomonadati</taxon>
        <taxon>Pseudomonadota</taxon>
        <taxon>Gammaproteobacteria</taxon>
        <taxon>Vibrionales</taxon>
        <taxon>Vibrionaceae</taxon>
        <taxon>Photobacterium</taxon>
    </lineage>
</organism>
<keyword evidence="1" id="KW-0812">Transmembrane</keyword>
<protein>
    <submittedName>
        <fullName evidence="2">Tetrapyrrole methylase</fullName>
    </submittedName>
</protein>
<keyword evidence="1" id="KW-1133">Transmembrane helix</keyword>
<dbReference type="EMBL" id="KF984035">
    <property type="protein sequence ID" value="AHL64210.1"/>
    <property type="molecule type" value="Genomic_DNA"/>
</dbReference>
<evidence type="ECO:0000256" key="1">
    <source>
        <dbReference type="SAM" id="Phobius"/>
    </source>
</evidence>
<dbReference type="GO" id="GO:0032259">
    <property type="term" value="P:methylation"/>
    <property type="evidence" value="ECO:0007669"/>
    <property type="project" value="UniProtKB-KW"/>
</dbReference>
<dbReference type="GO" id="GO:0008168">
    <property type="term" value="F:methyltransferase activity"/>
    <property type="evidence" value="ECO:0007669"/>
    <property type="project" value="UniProtKB-KW"/>
</dbReference>